<dbReference type="InterPro" id="IPR050171">
    <property type="entry name" value="MFS_Transporters"/>
</dbReference>
<feature type="transmembrane region" description="Helical" evidence="7">
    <location>
        <begin position="83"/>
        <end position="102"/>
    </location>
</feature>
<comment type="caution">
    <text evidence="9">The sequence shown here is derived from an EMBL/GenBank/DDBJ whole genome shotgun (WGS) entry which is preliminary data.</text>
</comment>
<evidence type="ECO:0000313" key="10">
    <source>
        <dbReference type="Proteomes" id="UP000190080"/>
    </source>
</evidence>
<evidence type="ECO:0000256" key="4">
    <source>
        <dbReference type="ARBA" id="ARBA00022692"/>
    </source>
</evidence>
<dbReference type="Pfam" id="PF07690">
    <property type="entry name" value="MFS_1"/>
    <property type="match status" value="1"/>
</dbReference>
<evidence type="ECO:0000313" key="9">
    <source>
        <dbReference type="EMBL" id="OPJ55749.1"/>
    </source>
</evidence>
<dbReference type="AlphaFoldDB" id="A0A1V4I783"/>
<dbReference type="GO" id="GO:0005886">
    <property type="term" value="C:plasma membrane"/>
    <property type="evidence" value="ECO:0007669"/>
    <property type="project" value="UniProtKB-SubCell"/>
</dbReference>
<keyword evidence="3" id="KW-1003">Cell membrane</keyword>
<proteinExistence type="predicted"/>
<reference evidence="9 10" key="1">
    <citation type="submission" date="2017-03" db="EMBL/GenBank/DDBJ databases">
        <title>Genome sequence of Clostridium oryzae DSM 28571.</title>
        <authorList>
            <person name="Poehlein A."/>
            <person name="Daniel R."/>
        </authorList>
    </citation>
    <scope>NUCLEOTIDE SEQUENCE [LARGE SCALE GENOMIC DNA]</scope>
    <source>
        <strain evidence="9 10">DSM 28571</strain>
    </source>
</reference>
<dbReference type="STRING" id="1450648.CLORY_43510"/>
<sequence length="408" mass="45144">MGKLNKLFDQYRGLPREIYVIFISRIINSMGSFVQPLLTLILTDKIGLSTTVSGLYITAVNLISVPSIIIGGRLVDTLGRKKVIIISQGLGAFTLIVCGLMDTSVYMVYVLMFSSIMYNVCTPAYDAMLADLTVPQNRKNCYSFIYMGANIGLAIGPFIGGLLYKDFLPLVFIGDGITTITSLILVSKFIKETKHLNENIKVDRKMERKVHGSVFKVLLQRPILIYFALILFCYQFEYSQYGFTLPIQLDRLFESKGAVYYGFLSSFNGIIVILFTPIISKITHKIKPLKVMALGGFCYAIAFGTLSFINMLPLFYLCIFIMTLGAIMISINSSAFIANYTPASHRGRVSSILPMIIGAGSTCGPLIMGRYISVFSIASCWVIIGTLGIISTSLMTLLSRSKLVNNKN</sequence>
<keyword evidence="10" id="KW-1185">Reference proteome</keyword>
<keyword evidence="5 7" id="KW-1133">Transmembrane helix</keyword>
<evidence type="ECO:0000256" key="3">
    <source>
        <dbReference type="ARBA" id="ARBA00022475"/>
    </source>
</evidence>
<name>A0A1V4I783_9CLOT</name>
<evidence type="ECO:0000256" key="1">
    <source>
        <dbReference type="ARBA" id="ARBA00004651"/>
    </source>
</evidence>
<feature type="transmembrane region" description="Helical" evidence="7">
    <location>
        <begin position="258"/>
        <end position="279"/>
    </location>
</feature>
<dbReference type="GO" id="GO:0022857">
    <property type="term" value="F:transmembrane transporter activity"/>
    <property type="evidence" value="ECO:0007669"/>
    <property type="project" value="InterPro"/>
</dbReference>
<feature type="transmembrane region" description="Helical" evidence="7">
    <location>
        <begin position="108"/>
        <end position="129"/>
    </location>
</feature>
<dbReference type="RefSeq" id="WP_079428473.1">
    <property type="nucleotide sequence ID" value="NZ_MZGV01000104.1"/>
</dbReference>
<feature type="domain" description="Major facilitator superfamily (MFS) profile" evidence="8">
    <location>
        <begin position="17"/>
        <end position="403"/>
    </location>
</feature>
<keyword evidence="6 7" id="KW-0472">Membrane</keyword>
<dbReference type="PANTHER" id="PTHR23517">
    <property type="entry name" value="RESISTANCE PROTEIN MDTM, PUTATIVE-RELATED-RELATED"/>
    <property type="match status" value="1"/>
</dbReference>
<organism evidence="9 10">
    <name type="scientific">Clostridium oryzae</name>
    <dbReference type="NCBI Taxonomy" id="1450648"/>
    <lineage>
        <taxon>Bacteria</taxon>
        <taxon>Bacillati</taxon>
        <taxon>Bacillota</taxon>
        <taxon>Clostridia</taxon>
        <taxon>Eubacteriales</taxon>
        <taxon>Clostridiaceae</taxon>
        <taxon>Clostridium</taxon>
    </lineage>
</organism>
<feature type="transmembrane region" description="Helical" evidence="7">
    <location>
        <begin position="374"/>
        <end position="398"/>
    </location>
</feature>
<dbReference type="Gene3D" id="1.20.1250.20">
    <property type="entry name" value="MFS general substrate transporter like domains"/>
    <property type="match status" value="1"/>
</dbReference>
<evidence type="ECO:0000256" key="7">
    <source>
        <dbReference type="SAM" id="Phobius"/>
    </source>
</evidence>
<feature type="transmembrane region" description="Helical" evidence="7">
    <location>
        <begin position="214"/>
        <end position="238"/>
    </location>
</feature>
<evidence type="ECO:0000256" key="6">
    <source>
        <dbReference type="ARBA" id="ARBA00023136"/>
    </source>
</evidence>
<dbReference type="Proteomes" id="UP000190080">
    <property type="component" value="Unassembled WGS sequence"/>
</dbReference>
<feature type="transmembrane region" description="Helical" evidence="7">
    <location>
        <begin position="54"/>
        <end position="71"/>
    </location>
</feature>
<feature type="transmembrane region" description="Helical" evidence="7">
    <location>
        <begin position="349"/>
        <end position="368"/>
    </location>
</feature>
<gene>
    <name evidence="9" type="primary">mdtH_3</name>
    <name evidence="9" type="ORF">CLORY_43510</name>
</gene>
<keyword evidence="4 7" id="KW-0812">Transmembrane</keyword>
<dbReference type="InterPro" id="IPR011701">
    <property type="entry name" value="MFS"/>
</dbReference>
<comment type="subcellular location">
    <subcellularLocation>
        <location evidence="1">Cell membrane</location>
        <topology evidence="1">Multi-pass membrane protein</topology>
    </subcellularLocation>
</comment>
<protein>
    <submittedName>
        <fullName evidence="9">Multidrug resistance protein MdtH</fullName>
    </submittedName>
</protein>
<dbReference type="EMBL" id="MZGV01000104">
    <property type="protein sequence ID" value="OPJ55749.1"/>
    <property type="molecule type" value="Genomic_DNA"/>
</dbReference>
<evidence type="ECO:0000256" key="2">
    <source>
        <dbReference type="ARBA" id="ARBA00022448"/>
    </source>
</evidence>
<dbReference type="SUPFAM" id="SSF103473">
    <property type="entry name" value="MFS general substrate transporter"/>
    <property type="match status" value="1"/>
</dbReference>
<evidence type="ECO:0000256" key="5">
    <source>
        <dbReference type="ARBA" id="ARBA00022989"/>
    </source>
</evidence>
<feature type="transmembrane region" description="Helical" evidence="7">
    <location>
        <begin position="20"/>
        <end position="42"/>
    </location>
</feature>
<feature type="transmembrane region" description="Helical" evidence="7">
    <location>
        <begin position="291"/>
        <end position="308"/>
    </location>
</feature>
<feature type="transmembrane region" description="Helical" evidence="7">
    <location>
        <begin position="314"/>
        <end position="337"/>
    </location>
</feature>
<dbReference type="PROSITE" id="PS50850">
    <property type="entry name" value="MFS"/>
    <property type="match status" value="1"/>
</dbReference>
<keyword evidence="2" id="KW-0813">Transport</keyword>
<evidence type="ECO:0000259" key="8">
    <source>
        <dbReference type="PROSITE" id="PS50850"/>
    </source>
</evidence>
<feature type="transmembrane region" description="Helical" evidence="7">
    <location>
        <begin position="170"/>
        <end position="190"/>
    </location>
</feature>
<dbReference type="InterPro" id="IPR020846">
    <property type="entry name" value="MFS_dom"/>
</dbReference>
<accession>A0A1V4I783</accession>
<dbReference type="InterPro" id="IPR036259">
    <property type="entry name" value="MFS_trans_sf"/>
</dbReference>
<feature type="transmembrane region" description="Helical" evidence="7">
    <location>
        <begin position="141"/>
        <end position="164"/>
    </location>
</feature>
<dbReference type="OrthoDB" id="9793283at2"/>